<dbReference type="CDD" id="cd02189">
    <property type="entry name" value="delta_zeta_tubulin-like"/>
    <property type="match status" value="1"/>
</dbReference>
<evidence type="ECO:0000256" key="8">
    <source>
        <dbReference type="ARBA" id="ARBA00022794"/>
    </source>
</evidence>
<dbReference type="GO" id="GO:0005525">
    <property type="term" value="F:GTP binding"/>
    <property type="evidence" value="ECO:0007669"/>
    <property type="project" value="UniProtKB-UniRule"/>
</dbReference>
<evidence type="ECO:0000256" key="4">
    <source>
        <dbReference type="ARBA" id="ARBA00009636"/>
    </source>
</evidence>
<dbReference type="Gene3D" id="3.40.50.1440">
    <property type="entry name" value="Tubulin/FtsZ, GTPase domain"/>
    <property type="match status" value="1"/>
</dbReference>
<dbReference type="SMART" id="SM00864">
    <property type="entry name" value="Tubulin"/>
    <property type="match status" value="1"/>
</dbReference>
<dbReference type="SUPFAM" id="SSF52490">
    <property type="entry name" value="Tubulin nucleotide-binding domain-like"/>
    <property type="match status" value="1"/>
</dbReference>
<evidence type="ECO:0000256" key="13">
    <source>
        <dbReference type="ARBA" id="ARBA00046149"/>
    </source>
</evidence>
<dbReference type="GO" id="GO:0005929">
    <property type="term" value="C:cilium"/>
    <property type="evidence" value="ECO:0007669"/>
    <property type="project" value="UniProtKB-SubCell"/>
</dbReference>
<keyword evidence="6 14" id="KW-0493">Microtubule</keyword>
<keyword evidence="11" id="KW-0966">Cell projection</keyword>
<keyword evidence="10" id="KW-0539">Nucleus</keyword>
<dbReference type="PANTHER" id="PTHR11588">
    <property type="entry name" value="TUBULIN"/>
    <property type="match status" value="1"/>
</dbReference>
<dbReference type="GO" id="GO:0005814">
    <property type="term" value="C:centriole"/>
    <property type="evidence" value="ECO:0007669"/>
    <property type="project" value="UniProtKB-SubCell"/>
</dbReference>
<proteinExistence type="inferred from homology"/>
<feature type="domain" description="Tubulin/FtsZ GTPase" evidence="15">
    <location>
        <begin position="47"/>
        <end position="258"/>
    </location>
</feature>
<dbReference type="InterPro" id="IPR003008">
    <property type="entry name" value="Tubulin_FtsZ_GTPase"/>
</dbReference>
<evidence type="ECO:0000256" key="14">
    <source>
        <dbReference type="RuleBase" id="RU000352"/>
    </source>
</evidence>
<dbReference type="AlphaFoldDB" id="A0A5K3ENE3"/>
<name>A0A5K3ENE3_MESCO</name>
<keyword evidence="9 14" id="KW-0342">GTP-binding</keyword>
<protein>
    <recommendedName>
        <fullName evidence="5">Tubulin delta chain</fullName>
    </recommendedName>
    <alternativeName>
        <fullName evidence="12">Delta-tubulin</fullName>
    </alternativeName>
</protein>
<reference evidence="16" key="1">
    <citation type="submission" date="2019-11" db="UniProtKB">
        <authorList>
            <consortium name="WormBaseParasite"/>
        </authorList>
    </citation>
    <scope>IDENTIFICATION</scope>
</reference>
<dbReference type="PROSITE" id="PS00227">
    <property type="entry name" value="TUBULIN"/>
    <property type="match status" value="1"/>
</dbReference>
<evidence type="ECO:0000259" key="15">
    <source>
        <dbReference type="SMART" id="SM00864"/>
    </source>
</evidence>
<dbReference type="GO" id="GO:0005200">
    <property type="term" value="F:structural constituent of cytoskeleton"/>
    <property type="evidence" value="ECO:0007669"/>
    <property type="project" value="InterPro"/>
</dbReference>
<keyword evidence="8" id="KW-0970">Cilium biogenesis/degradation</keyword>
<evidence type="ECO:0000256" key="5">
    <source>
        <dbReference type="ARBA" id="ARBA00014184"/>
    </source>
</evidence>
<dbReference type="InterPro" id="IPR000217">
    <property type="entry name" value="Tubulin"/>
</dbReference>
<evidence type="ECO:0000256" key="6">
    <source>
        <dbReference type="ARBA" id="ARBA00022701"/>
    </source>
</evidence>
<organism evidence="16">
    <name type="scientific">Mesocestoides corti</name>
    <name type="common">Flatworm</name>
    <dbReference type="NCBI Taxonomy" id="53468"/>
    <lineage>
        <taxon>Eukaryota</taxon>
        <taxon>Metazoa</taxon>
        <taxon>Spiralia</taxon>
        <taxon>Lophotrochozoa</taxon>
        <taxon>Platyhelminthes</taxon>
        <taxon>Cestoda</taxon>
        <taxon>Eucestoda</taxon>
        <taxon>Cyclophyllidea</taxon>
        <taxon>Mesocestoididae</taxon>
        <taxon>Mesocestoides</taxon>
    </lineage>
</organism>
<keyword evidence="7 14" id="KW-0547">Nucleotide-binding</keyword>
<evidence type="ECO:0000256" key="3">
    <source>
        <dbReference type="ARBA" id="ARBA00004138"/>
    </source>
</evidence>
<evidence type="ECO:0000256" key="10">
    <source>
        <dbReference type="ARBA" id="ARBA00023242"/>
    </source>
</evidence>
<comment type="subcellular location">
    <subcellularLocation>
        <location evidence="3">Cell projection</location>
        <location evidence="3">Cilium</location>
    </subcellularLocation>
    <subcellularLocation>
        <location evidence="1">Cytoplasm</location>
        <location evidence="1">Cytoskeleton</location>
        <location evidence="1">Microtubule organizing center</location>
        <location evidence="1">Centrosome</location>
        <location evidence="1">Centriole</location>
    </subcellularLocation>
    <subcellularLocation>
        <location evidence="2">Nucleus</location>
    </subcellularLocation>
</comment>
<dbReference type="GO" id="GO:0007017">
    <property type="term" value="P:microtubule-based process"/>
    <property type="evidence" value="ECO:0007669"/>
    <property type="project" value="InterPro"/>
</dbReference>
<comment type="function">
    <text evidence="13">Acts as a positive regulator of hedgehog signaling and regulates ciliary function.</text>
</comment>
<accession>A0A5K3ENE3</accession>
<sequence>MSVVCLHVGQCGNQVGTELFRTIYNDSCDVHVMQKSQTRSDFVFESLETFFYKHDEESNPEARCVQVDMEEKVIRQINVETERNCTWRYPPSSFCAKRGSGNNWALGYLLNGPSCVDAVGDKLMTELEKCDMVDGLIAAMSLAGGTGSGVGTYLLRHLGDLCPKVPVLAQLVWPYRRGEVSIQAYNAVLSAGHLLATGPGEGPDGILFHENDLLHQACARRLIGRDTDSQNVPVPISELNRLMAHQLGGMLQPYSETLHGGRLRRRRLSRLLFDLAGPSDFRLYQIRCLPYHLRNEMKRFATETWPQLFRHGRQLLLTGACVDDSMNWSVSLNSLRGYQRQPLLAYSAVLRGDGASELLSDNQTWLDLTSGLLQDASSRTWRDCPKMPSAGACGRAFNGHPRSLFLATSGGGLVSASGQDDEANAASSDVCAPLRLVRSRAWRLFTSSAYLHQYTQFGLEDPRQTFLDAFAAIEQTIHVYSQLRTS</sequence>
<dbReference type="Pfam" id="PF00091">
    <property type="entry name" value="Tubulin"/>
    <property type="match status" value="1"/>
</dbReference>
<dbReference type="GO" id="GO:0005874">
    <property type="term" value="C:microtubule"/>
    <property type="evidence" value="ECO:0007669"/>
    <property type="project" value="UniProtKB-KW"/>
</dbReference>
<evidence type="ECO:0000313" key="16">
    <source>
        <dbReference type="WBParaSite" id="MCU_001504-RB"/>
    </source>
</evidence>
<evidence type="ECO:0000256" key="7">
    <source>
        <dbReference type="ARBA" id="ARBA00022741"/>
    </source>
</evidence>
<comment type="similarity">
    <text evidence="4 14">Belongs to the tubulin family.</text>
</comment>
<dbReference type="InterPro" id="IPR036525">
    <property type="entry name" value="Tubulin/FtsZ_GTPase_sf"/>
</dbReference>
<dbReference type="InterPro" id="IPR017975">
    <property type="entry name" value="Tubulin_CS"/>
</dbReference>
<evidence type="ECO:0000256" key="11">
    <source>
        <dbReference type="ARBA" id="ARBA00023273"/>
    </source>
</evidence>
<evidence type="ECO:0000256" key="12">
    <source>
        <dbReference type="ARBA" id="ARBA00030594"/>
    </source>
</evidence>
<dbReference type="InterPro" id="IPR002967">
    <property type="entry name" value="Delta_tubulin"/>
</dbReference>
<dbReference type="GO" id="GO:0030030">
    <property type="term" value="P:cell projection organization"/>
    <property type="evidence" value="ECO:0007669"/>
    <property type="project" value="UniProtKB-KW"/>
</dbReference>
<evidence type="ECO:0000256" key="9">
    <source>
        <dbReference type="ARBA" id="ARBA00023134"/>
    </source>
</evidence>
<dbReference type="WBParaSite" id="MCU_001504-RB">
    <property type="protein sequence ID" value="MCU_001504-RB"/>
    <property type="gene ID" value="MCU_001504"/>
</dbReference>
<dbReference type="PRINTS" id="PR01224">
    <property type="entry name" value="DELTATUBULIN"/>
</dbReference>
<evidence type="ECO:0000256" key="1">
    <source>
        <dbReference type="ARBA" id="ARBA00004114"/>
    </source>
</evidence>
<dbReference type="GO" id="GO:0005634">
    <property type="term" value="C:nucleus"/>
    <property type="evidence" value="ECO:0007669"/>
    <property type="project" value="UniProtKB-SubCell"/>
</dbReference>
<dbReference type="SUPFAM" id="SSF55307">
    <property type="entry name" value="Tubulin C-terminal domain-like"/>
    <property type="match status" value="1"/>
</dbReference>
<evidence type="ECO:0000256" key="2">
    <source>
        <dbReference type="ARBA" id="ARBA00004123"/>
    </source>
</evidence>
<dbReference type="PRINTS" id="PR01161">
    <property type="entry name" value="TUBULIN"/>
</dbReference>
<dbReference type="InterPro" id="IPR008280">
    <property type="entry name" value="Tub_FtsZ_C"/>
</dbReference>